<dbReference type="Proteomes" id="UP000821845">
    <property type="component" value="Chromosome 6"/>
</dbReference>
<name>A0ACB7S0X8_HYAAI</name>
<protein>
    <submittedName>
        <fullName evidence="1">Uncharacterized protein</fullName>
    </submittedName>
</protein>
<gene>
    <name evidence="1" type="ORF">HPB50_002325</name>
</gene>
<reference evidence="1" key="1">
    <citation type="submission" date="2020-05" db="EMBL/GenBank/DDBJ databases">
        <title>Large-scale comparative analyses of tick genomes elucidate their genetic diversity and vector capacities.</title>
        <authorList>
            <person name="Jia N."/>
            <person name="Wang J."/>
            <person name="Shi W."/>
            <person name="Du L."/>
            <person name="Sun Y."/>
            <person name="Zhan W."/>
            <person name="Jiang J."/>
            <person name="Wang Q."/>
            <person name="Zhang B."/>
            <person name="Ji P."/>
            <person name="Sakyi L.B."/>
            <person name="Cui X."/>
            <person name="Yuan T."/>
            <person name="Jiang B."/>
            <person name="Yang W."/>
            <person name="Lam T.T.-Y."/>
            <person name="Chang Q."/>
            <person name="Ding S."/>
            <person name="Wang X."/>
            <person name="Zhu J."/>
            <person name="Ruan X."/>
            <person name="Zhao L."/>
            <person name="Wei J."/>
            <person name="Que T."/>
            <person name="Du C."/>
            <person name="Cheng J."/>
            <person name="Dai P."/>
            <person name="Han X."/>
            <person name="Huang E."/>
            <person name="Gao Y."/>
            <person name="Liu J."/>
            <person name="Shao H."/>
            <person name="Ye R."/>
            <person name="Li L."/>
            <person name="Wei W."/>
            <person name="Wang X."/>
            <person name="Wang C."/>
            <person name="Yang T."/>
            <person name="Huo Q."/>
            <person name="Li W."/>
            <person name="Guo W."/>
            <person name="Chen H."/>
            <person name="Zhou L."/>
            <person name="Ni X."/>
            <person name="Tian J."/>
            <person name="Zhou Y."/>
            <person name="Sheng Y."/>
            <person name="Liu T."/>
            <person name="Pan Y."/>
            <person name="Xia L."/>
            <person name="Li J."/>
            <person name="Zhao F."/>
            <person name="Cao W."/>
        </authorList>
    </citation>
    <scope>NUCLEOTIDE SEQUENCE</scope>
    <source>
        <strain evidence="1">Hyas-2018</strain>
    </source>
</reference>
<proteinExistence type="predicted"/>
<organism evidence="1 2">
    <name type="scientific">Hyalomma asiaticum</name>
    <name type="common">Tick</name>
    <dbReference type="NCBI Taxonomy" id="266040"/>
    <lineage>
        <taxon>Eukaryota</taxon>
        <taxon>Metazoa</taxon>
        <taxon>Ecdysozoa</taxon>
        <taxon>Arthropoda</taxon>
        <taxon>Chelicerata</taxon>
        <taxon>Arachnida</taxon>
        <taxon>Acari</taxon>
        <taxon>Parasitiformes</taxon>
        <taxon>Ixodida</taxon>
        <taxon>Ixodoidea</taxon>
        <taxon>Ixodidae</taxon>
        <taxon>Hyalomminae</taxon>
        <taxon>Hyalomma</taxon>
    </lineage>
</organism>
<evidence type="ECO:0000313" key="2">
    <source>
        <dbReference type="Proteomes" id="UP000821845"/>
    </source>
</evidence>
<evidence type="ECO:0000313" key="1">
    <source>
        <dbReference type="EMBL" id="KAH6927364.1"/>
    </source>
</evidence>
<sequence>MMAPLWLLLASLCAFCASSWAAVTLGPEFAPYQDMKQCLSKGARWYVVHRNVKEGAFGEDDYCLSDTQESDVVDGEARFRFSYGDGHERNATFVFKSTDGIHYNTFEAHVDGAPKAVKYNMLFVDCDTCKIMKCPTSEKCLMSVRESALRHGVPDHCYYLYGVLCGTENKHEVSDSSCLDD</sequence>
<keyword evidence="2" id="KW-1185">Reference proteome</keyword>
<dbReference type="EMBL" id="CM023486">
    <property type="protein sequence ID" value="KAH6927364.1"/>
    <property type="molecule type" value="Genomic_DNA"/>
</dbReference>
<accession>A0ACB7S0X8</accession>
<comment type="caution">
    <text evidence="1">The sequence shown here is derived from an EMBL/GenBank/DDBJ whole genome shotgun (WGS) entry which is preliminary data.</text>
</comment>